<evidence type="ECO:0000256" key="1">
    <source>
        <dbReference type="ARBA" id="ARBA00004429"/>
    </source>
</evidence>
<accession>A0A6N1VF00</accession>
<dbReference type="PANTHER" id="PTHR35011">
    <property type="entry name" value="2,3-DIKETO-L-GULONATE TRAP TRANSPORTER SMALL PERMEASE PROTEIN YIAM"/>
    <property type="match status" value="1"/>
</dbReference>
<feature type="domain" description="Tripartite ATP-independent periplasmic transporters DctQ component" evidence="10">
    <location>
        <begin position="28"/>
        <end position="158"/>
    </location>
</feature>
<evidence type="ECO:0000256" key="5">
    <source>
        <dbReference type="ARBA" id="ARBA00022692"/>
    </source>
</evidence>
<comment type="subcellular location">
    <subcellularLocation>
        <location evidence="1 9">Cell inner membrane</location>
        <topology evidence="1 9">Multi-pass membrane protein</topology>
    </subcellularLocation>
</comment>
<dbReference type="PANTHER" id="PTHR35011:SF10">
    <property type="entry name" value="TRAP TRANSPORTER SMALL PERMEASE PROTEIN"/>
    <property type="match status" value="1"/>
</dbReference>
<feature type="transmembrane region" description="Helical" evidence="9">
    <location>
        <begin position="89"/>
        <end position="114"/>
    </location>
</feature>
<dbReference type="KEGG" id="orm:HTY61_11935"/>
<keyword evidence="2 9" id="KW-0813">Transport</keyword>
<keyword evidence="7 9" id="KW-0472">Membrane</keyword>
<reference evidence="11 12" key="1">
    <citation type="submission" date="2020-06" db="EMBL/GenBank/DDBJ databases">
        <title>Oricola thermophila sp. nov. isolated from a tidal sediments.</title>
        <authorList>
            <person name="Kwon K.K."/>
            <person name="Yang S.-H."/>
            <person name="Park M.-J."/>
        </authorList>
    </citation>
    <scope>NUCLEOTIDE SEQUENCE [LARGE SCALE GENOMIC DNA]</scope>
    <source>
        <strain evidence="11 12">MEBiC13590</strain>
    </source>
</reference>
<comment type="similarity">
    <text evidence="8 9">Belongs to the TRAP transporter small permease family.</text>
</comment>
<dbReference type="GO" id="GO:0015740">
    <property type="term" value="P:C4-dicarboxylate transport"/>
    <property type="evidence" value="ECO:0007669"/>
    <property type="project" value="TreeGrafter"/>
</dbReference>
<evidence type="ECO:0000256" key="3">
    <source>
        <dbReference type="ARBA" id="ARBA00022475"/>
    </source>
</evidence>
<feature type="transmembrane region" description="Helical" evidence="9">
    <location>
        <begin position="50"/>
        <end position="68"/>
    </location>
</feature>
<keyword evidence="3" id="KW-1003">Cell membrane</keyword>
<evidence type="ECO:0000256" key="9">
    <source>
        <dbReference type="RuleBase" id="RU369079"/>
    </source>
</evidence>
<keyword evidence="12" id="KW-1185">Reference proteome</keyword>
<feature type="transmembrane region" description="Helical" evidence="9">
    <location>
        <begin position="134"/>
        <end position="154"/>
    </location>
</feature>
<comment type="caution">
    <text evidence="9">Lacks conserved residue(s) required for the propagation of feature annotation.</text>
</comment>
<evidence type="ECO:0000256" key="4">
    <source>
        <dbReference type="ARBA" id="ARBA00022519"/>
    </source>
</evidence>
<evidence type="ECO:0000256" key="6">
    <source>
        <dbReference type="ARBA" id="ARBA00022989"/>
    </source>
</evidence>
<sequence length="173" mass="18386">MTLFLKIADRLALAGAIIAGTCLCLLVVLDSAEIILRSFFSSSLSFVVEYNGYLLAMAFLGGTARTFREDGHIRVNMLIQQLPPPAARVLDIGCTIVGFGLSVYLCIAMCRLAYGSYAHDTLSFFPSRTPLAYPQAAVSVTLAILAVAVLARLVRLLANDEPAGAAITGEDGI</sequence>
<evidence type="ECO:0000256" key="7">
    <source>
        <dbReference type="ARBA" id="ARBA00023136"/>
    </source>
</evidence>
<dbReference type="EMBL" id="CP054836">
    <property type="protein sequence ID" value="QKV19113.1"/>
    <property type="molecule type" value="Genomic_DNA"/>
</dbReference>
<evidence type="ECO:0000313" key="11">
    <source>
        <dbReference type="EMBL" id="QKV19113.1"/>
    </source>
</evidence>
<dbReference type="RefSeq" id="WP_175277005.1">
    <property type="nucleotide sequence ID" value="NZ_CP054836.1"/>
</dbReference>
<evidence type="ECO:0000313" key="12">
    <source>
        <dbReference type="Proteomes" id="UP000509367"/>
    </source>
</evidence>
<evidence type="ECO:0000259" key="10">
    <source>
        <dbReference type="Pfam" id="PF04290"/>
    </source>
</evidence>
<comment type="subunit">
    <text evidence="9">The complex comprises the extracytoplasmic solute receptor protein and the two transmembrane proteins.</text>
</comment>
<evidence type="ECO:0000256" key="8">
    <source>
        <dbReference type="ARBA" id="ARBA00038436"/>
    </source>
</evidence>
<name>A0A6N1VF00_9HYPH</name>
<dbReference type="Proteomes" id="UP000509367">
    <property type="component" value="Chromosome"/>
</dbReference>
<dbReference type="InterPro" id="IPR007387">
    <property type="entry name" value="TRAP_DctQ"/>
</dbReference>
<evidence type="ECO:0000256" key="2">
    <source>
        <dbReference type="ARBA" id="ARBA00022448"/>
    </source>
</evidence>
<keyword evidence="6 9" id="KW-1133">Transmembrane helix</keyword>
<comment type="function">
    <text evidence="9">Part of the tripartite ATP-independent periplasmic (TRAP) transport system.</text>
</comment>
<dbReference type="AlphaFoldDB" id="A0A6N1VF00"/>
<keyword evidence="5 9" id="KW-0812">Transmembrane</keyword>
<gene>
    <name evidence="11" type="ORF">HTY61_11935</name>
</gene>
<dbReference type="Pfam" id="PF04290">
    <property type="entry name" value="DctQ"/>
    <property type="match status" value="1"/>
</dbReference>
<dbReference type="InterPro" id="IPR055348">
    <property type="entry name" value="DctQ"/>
</dbReference>
<keyword evidence="4 9" id="KW-0997">Cell inner membrane</keyword>
<proteinExistence type="inferred from homology"/>
<dbReference type="GO" id="GO:0022857">
    <property type="term" value="F:transmembrane transporter activity"/>
    <property type="evidence" value="ECO:0007669"/>
    <property type="project" value="UniProtKB-UniRule"/>
</dbReference>
<dbReference type="GO" id="GO:0005886">
    <property type="term" value="C:plasma membrane"/>
    <property type="evidence" value="ECO:0007669"/>
    <property type="project" value="UniProtKB-SubCell"/>
</dbReference>
<organism evidence="11 12">
    <name type="scientific">Oricola thermophila</name>
    <dbReference type="NCBI Taxonomy" id="2742145"/>
    <lineage>
        <taxon>Bacteria</taxon>
        <taxon>Pseudomonadati</taxon>
        <taxon>Pseudomonadota</taxon>
        <taxon>Alphaproteobacteria</taxon>
        <taxon>Hyphomicrobiales</taxon>
        <taxon>Ahrensiaceae</taxon>
        <taxon>Oricola</taxon>
    </lineage>
</organism>
<protein>
    <recommendedName>
        <fullName evidence="9">TRAP transporter small permease protein</fullName>
    </recommendedName>
</protein>